<keyword evidence="2" id="KW-1185">Reference proteome</keyword>
<gene>
    <name evidence="1" type="ORF">T459_03135</name>
</gene>
<organism evidence="1 2">
    <name type="scientific">Capsicum annuum</name>
    <name type="common">Capsicum pepper</name>
    <dbReference type="NCBI Taxonomy" id="4072"/>
    <lineage>
        <taxon>Eukaryota</taxon>
        <taxon>Viridiplantae</taxon>
        <taxon>Streptophyta</taxon>
        <taxon>Embryophyta</taxon>
        <taxon>Tracheophyta</taxon>
        <taxon>Spermatophyta</taxon>
        <taxon>Magnoliopsida</taxon>
        <taxon>eudicotyledons</taxon>
        <taxon>Gunneridae</taxon>
        <taxon>Pentapetalae</taxon>
        <taxon>asterids</taxon>
        <taxon>lamiids</taxon>
        <taxon>Solanales</taxon>
        <taxon>Solanaceae</taxon>
        <taxon>Solanoideae</taxon>
        <taxon>Capsiceae</taxon>
        <taxon>Capsicum</taxon>
    </lineage>
</organism>
<reference evidence="1 2" key="2">
    <citation type="journal article" date="2017" name="Genome Biol.">
        <title>New reference genome sequences of hot pepper reveal the massive evolution of plant disease-resistance genes by retroduplication.</title>
        <authorList>
            <person name="Kim S."/>
            <person name="Park J."/>
            <person name="Yeom S.I."/>
            <person name="Kim Y.M."/>
            <person name="Seo E."/>
            <person name="Kim K.T."/>
            <person name="Kim M.S."/>
            <person name="Lee J.M."/>
            <person name="Cheong K."/>
            <person name="Shin H.S."/>
            <person name="Kim S.B."/>
            <person name="Han K."/>
            <person name="Lee J."/>
            <person name="Park M."/>
            <person name="Lee H.A."/>
            <person name="Lee H.Y."/>
            <person name="Lee Y."/>
            <person name="Oh S."/>
            <person name="Lee J.H."/>
            <person name="Choi E."/>
            <person name="Choi E."/>
            <person name="Lee S.E."/>
            <person name="Jeon J."/>
            <person name="Kim H."/>
            <person name="Choi G."/>
            <person name="Song H."/>
            <person name="Lee J."/>
            <person name="Lee S.C."/>
            <person name="Kwon J.K."/>
            <person name="Lee H.Y."/>
            <person name="Koo N."/>
            <person name="Hong Y."/>
            <person name="Kim R.W."/>
            <person name="Kang W.H."/>
            <person name="Huh J.H."/>
            <person name="Kang B.C."/>
            <person name="Yang T.J."/>
            <person name="Lee Y.H."/>
            <person name="Bennetzen J.L."/>
            <person name="Choi D."/>
        </authorList>
    </citation>
    <scope>NUCLEOTIDE SEQUENCE [LARGE SCALE GENOMIC DNA]</scope>
    <source>
        <strain evidence="2">cv. CM334</strain>
    </source>
</reference>
<name>A0A2G3AM70_CAPAN</name>
<accession>A0A2G3AM70</accession>
<proteinExistence type="predicted"/>
<dbReference type="Proteomes" id="UP000222542">
    <property type="component" value="Unassembled WGS sequence"/>
</dbReference>
<evidence type="ECO:0000313" key="1">
    <source>
        <dbReference type="EMBL" id="PHT95253.1"/>
    </source>
</evidence>
<reference evidence="1 2" key="1">
    <citation type="journal article" date="2014" name="Nat. Genet.">
        <title>Genome sequence of the hot pepper provides insights into the evolution of pungency in Capsicum species.</title>
        <authorList>
            <person name="Kim S."/>
            <person name="Park M."/>
            <person name="Yeom S.I."/>
            <person name="Kim Y.M."/>
            <person name="Lee J.M."/>
            <person name="Lee H.A."/>
            <person name="Seo E."/>
            <person name="Choi J."/>
            <person name="Cheong K."/>
            <person name="Kim K.T."/>
            <person name="Jung K."/>
            <person name="Lee G.W."/>
            <person name="Oh S.K."/>
            <person name="Bae C."/>
            <person name="Kim S.B."/>
            <person name="Lee H.Y."/>
            <person name="Kim S.Y."/>
            <person name="Kim M.S."/>
            <person name="Kang B.C."/>
            <person name="Jo Y.D."/>
            <person name="Yang H.B."/>
            <person name="Jeong H.J."/>
            <person name="Kang W.H."/>
            <person name="Kwon J.K."/>
            <person name="Shin C."/>
            <person name="Lim J.Y."/>
            <person name="Park J.H."/>
            <person name="Huh J.H."/>
            <person name="Kim J.S."/>
            <person name="Kim B.D."/>
            <person name="Cohen O."/>
            <person name="Paran I."/>
            <person name="Suh M.C."/>
            <person name="Lee S.B."/>
            <person name="Kim Y.K."/>
            <person name="Shin Y."/>
            <person name="Noh S.J."/>
            <person name="Park J."/>
            <person name="Seo Y.S."/>
            <person name="Kwon S.Y."/>
            <person name="Kim H.A."/>
            <person name="Park J.M."/>
            <person name="Kim H.J."/>
            <person name="Choi S.B."/>
            <person name="Bosland P.W."/>
            <person name="Reeves G."/>
            <person name="Jo S.H."/>
            <person name="Lee B.W."/>
            <person name="Cho H.T."/>
            <person name="Choi H.S."/>
            <person name="Lee M.S."/>
            <person name="Yu Y."/>
            <person name="Do Choi Y."/>
            <person name="Park B.S."/>
            <person name="van Deynze A."/>
            <person name="Ashrafi H."/>
            <person name="Hill T."/>
            <person name="Kim W.T."/>
            <person name="Pai H.S."/>
            <person name="Ahn H.K."/>
            <person name="Yeam I."/>
            <person name="Giovannoni J.J."/>
            <person name="Rose J.K."/>
            <person name="Sorensen I."/>
            <person name="Lee S.J."/>
            <person name="Kim R.W."/>
            <person name="Choi I.Y."/>
            <person name="Choi B.S."/>
            <person name="Lim J.S."/>
            <person name="Lee Y.H."/>
            <person name="Choi D."/>
        </authorList>
    </citation>
    <scope>NUCLEOTIDE SEQUENCE [LARGE SCALE GENOMIC DNA]</scope>
    <source>
        <strain evidence="2">cv. CM334</strain>
    </source>
</reference>
<sequence>MERIAGVIESRTSMESRKTSLSIKSVMTIVPNLPDMIVGSDLWWKGSDLLAKQSMREMFLAQEDAELQLQWLERKTMLHKD</sequence>
<comment type="caution">
    <text evidence="1">The sequence shown here is derived from an EMBL/GenBank/DDBJ whole genome shotgun (WGS) entry which is preliminary data.</text>
</comment>
<dbReference type="AlphaFoldDB" id="A0A2G3AM70"/>
<dbReference type="Gramene" id="PHT95253">
    <property type="protein sequence ID" value="PHT95253"/>
    <property type="gene ID" value="T459_03135"/>
</dbReference>
<evidence type="ECO:0000313" key="2">
    <source>
        <dbReference type="Proteomes" id="UP000222542"/>
    </source>
</evidence>
<dbReference type="EMBL" id="AYRZ02000001">
    <property type="protein sequence ID" value="PHT95253.1"/>
    <property type="molecule type" value="Genomic_DNA"/>
</dbReference>
<protein>
    <submittedName>
        <fullName evidence="1">Uncharacterized protein</fullName>
    </submittedName>
</protein>